<organism evidence="4 5">
    <name type="scientific">Virgibacillus xinjiangensis</name>
    <dbReference type="NCBI Taxonomy" id="393090"/>
    <lineage>
        <taxon>Bacteria</taxon>
        <taxon>Bacillati</taxon>
        <taxon>Bacillota</taxon>
        <taxon>Bacilli</taxon>
        <taxon>Bacillales</taxon>
        <taxon>Bacillaceae</taxon>
        <taxon>Virgibacillus</taxon>
    </lineage>
</organism>
<feature type="repeat" description="WD" evidence="3">
    <location>
        <begin position="23"/>
        <end position="62"/>
    </location>
</feature>
<evidence type="ECO:0000256" key="2">
    <source>
        <dbReference type="ARBA" id="ARBA00022737"/>
    </source>
</evidence>
<dbReference type="PROSITE" id="PS50082">
    <property type="entry name" value="WD_REPEATS_2"/>
    <property type="match status" value="2"/>
</dbReference>
<dbReference type="RefSeq" id="WP_390269678.1">
    <property type="nucleotide sequence ID" value="NZ_JBHRSA010000021.1"/>
</dbReference>
<dbReference type="Pfam" id="PF00400">
    <property type="entry name" value="WD40"/>
    <property type="match status" value="2"/>
</dbReference>
<evidence type="ECO:0000313" key="4">
    <source>
        <dbReference type="EMBL" id="MFC3039699.1"/>
    </source>
</evidence>
<dbReference type="PROSITE" id="PS50294">
    <property type="entry name" value="WD_REPEATS_REGION"/>
    <property type="match status" value="1"/>
</dbReference>
<dbReference type="Proteomes" id="UP001595279">
    <property type="component" value="Unassembled WGS sequence"/>
</dbReference>
<evidence type="ECO:0000313" key="5">
    <source>
        <dbReference type="Proteomes" id="UP001595279"/>
    </source>
</evidence>
<sequence length="483" mass="53918">MSVSRDKRCLVWDVVSGKVVTEFRGHEKDVLSVWVNGSSAFTTGDDGRILIWNIENGELIKELGPFEFEVDTVGGSEQLGLFAIGRDDGTVMVYDCKTFELIQQFPAHDRGVKQVEFSQTGNYILTAGYDHQIKIWETRGFELFQVLESTTYQWERSLVWTPDEKKVIGASFGKKYNEWDVKTGKHINNKEELATPSINDLDLDDDKNVVTASDDGRLRLNGKEIHESKGILTNAAGISKNGQYSIWGDHAGEVTIVDTFSGKKTNIALNTGPVNTIYFDEYTNSFYVGTYGGHVHVISTETLTQTSSWAANEGAVKAVDVDDHLAVTVSAEGKLNIFDKNNIKNKKEYKGPTAIANDVFLDSGRNRIIVVSRDCMVRAFDIRTGRILDQHDQHKYSIKSVTVTKDGSIVSGDYWGFAVIWNIENQYLTSPFRVSSNGISALRSSDNEVFCSSYDGGIYKINNDKEVNEILRLFNQTEGLSVV</sequence>
<dbReference type="InterPro" id="IPR011047">
    <property type="entry name" value="Quinoprotein_ADH-like_sf"/>
</dbReference>
<dbReference type="SMART" id="SM00320">
    <property type="entry name" value="WD40"/>
    <property type="match status" value="10"/>
</dbReference>
<proteinExistence type="predicted"/>
<dbReference type="PANTHER" id="PTHR44019:SF8">
    <property type="entry name" value="POC1 CENTRIOLAR PROTEIN HOMOLOG"/>
    <property type="match status" value="1"/>
</dbReference>
<dbReference type="InterPro" id="IPR015943">
    <property type="entry name" value="WD40/YVTN_repeat-like_dom_sf"/>
</dbReference>
<dbReference type="InterPro" id="IPR001680">
    <property type="entry name" value="WD40_rpt"/>
</dbReference>
<dbReference type="PROSITE" id="PS00678">
    <property type="entry name" value="WD_REPEATS_1"/>
    <property type="match status" value="2"/>
</dbReference>
<dbReference type="InterPro" id="IPR050505">
    <property type="entry name" value="WDR55/POC1"/>
</dbReference>
<dbReference type="EMBL" id="JBHRSA010000021">
    <property type="protein sequence ID" value="MFC3039699.1"/>
    <property type="molecule type" value="Genomic_DNA"/>
</dbReference>
<gene>
    <name evidence="4" type="ORF">ACFOGI_05500</name>
</gene>
<reference evidence="5" key="1">
    <citation type="journal article" date="2019" name="Int. J. Syst. Evol. Microbiol.">
        <title>The Global Catalogue of Microorganisms (GCM) 10K type strain sequencing project: providing services to taxonomists for standard genome sequencing and annotation.</title>
        <authorList>
            <consortium name="The Broad Institute Genomics Platform"/>
            <consortium name="The Broad Institute Genome Sequencing Center for Infectious Disease"/>
            <person name="Wu L."/>
            <person name="Ma J."/>
        </authorList>
    </citation>
    <scope>NUCLEOTIDE SEQUENCE [LARGE SCALE GENOMIC DNA]</scope>
    <source>
        <strain evidence="5">KCTC 13128</strain>
    </source>
</reference>
<keyword evidence="2" id="KW-0677">Repeat</keyword>
<dbReference type="InterPro" id="IPR019775">
    <property type="entry name" value="WD40_repeat_CS"/>
</dbReference>
<accession>A0ABV7CTJ9</accession>
<dbReference type="PANTHER" id="PTHR44019">
    <property type="entry name" value="WD REPEAT-CONTAINING PROTEIN 55"/>
    <property type="match status" value="1"/>
</dbReference>
<dbReference type="Gene3D" id="2.130.10.10">
    <property type="entry name" value="YVTN repeat-like/Quinoprotein amine dehydrogenase"/>
    <property type="match status" value="2"/>
</dbReference>
<evidence type="ECO:0000256" key="3">
    <source>
        <dbReference type="PROSITE-ProRule" id="PRU00221"/>
    </source>
</evidence>
<name>A0ABV7CTJ9_9BACI</name>
<dbReference type="InterPro" id="IPR036322">
    <property type="entry name" value="WD40_repeat_dom_sf"/>
</dbReference>
<feature type="repeat" description="WD" evidence="3">
    <location>
        <begin position="105"/>
        <end position="146"/>
    </location>
</feature>
<protein>
    <submittedName>
        <fullName evidence="4">WD40 repeat domain-containing protein</fullName>
    </submittedName>
</protein>
<dbReference type="SUPFAM" id="SSF50978">
    <property type="entry name" value="WD40 repeat-like"/>
    <property type="match status" value="1"/>
</dbReference>
<keyword evidence="5" id="KW-1185">Reference proteome</keyword>
<evidence type="ECO:0000256" key="1">
    <source>
        <dbReference type="ARBA" id="ARBA00022574"/>
    </source>
</evidence>
<keyword evidence="1 3" id="KW-0853">WD repeat</keyword>
<comment type="caution">
    <text evidence="4">The sequence shown here is derived from an EMBL/GenBank/DDBJ whole genome shotgun (WGS) entry which is preliminary data.</text>
</comment>
<dbReference type="SUPFAM" id="SSF50998">
    <property type="entry name" value="Quinoprotein alcohol dehydrogenase-like"/>
    <property type="match status" value="1"/>
</dbReference>